<dbReference type="Proteomes" id="UP001445472">
    <property type="component" value="Unassembled WGS sequence"/>
</dbReference>
<name>A0ABV1V3Y1_9ACTN</name>
<keyword evidence="2" id="KW-0812">Transmembrane</keyword>
<keyword evidence="2" id="KW-0472">Membrane</keyword>
<proteinExistence type="predicted"/>
<organism evidence="3 4">
    <name type="scientific">Streptomyces xantholiticus</name>
    <dbReference type="NCBI Taxonomy" id="68285"/>
    <lineage>
        <taxon>Bacteria</taxon>
        <taxon>Bacillati</taxon>
        <taxon>Actinomycetota</taxon>
        <taxon>Actinomycetes</taxon>
        <taxon>Kitasatosporales</taxon>
        <taxon>Streptomycetaceae</taxon>
        <taxon>Streptomyces</taxon>
    </lineage>
</organism>
<accession>A0ABV1V3Y1</accession>
<feature type="compositionally biased region" description="Basic and acidic residues" evidence="1">
    <location>
        <begin position="57"/>
        <end position="71"/>
    </location>
</feature>
<dbReference type="RefSeq" id="WP_199834318.1">
    <property type="nucleotide sequence ID" value="NZ_JBEPBX010000043.1"/>
</dbReference>
<evidence type="ECO:0000313" key="4">
    <source>
        <dbReference type="Proteomes" id="UP001445472"/>
    </source>
</evidence>
<protein>
    <submittedName>
        <fullName evidence="3">Uncharacterized protein</fullName>
    </submittedName>
</protein>
<evidence type="ECO:0000256" key="1">
    <source>
        <dbReference type="SAM" id="MobiDB-lite"/>
    </source>
</evidence>
<feature type="transmembrane region" description="Helical" evidence="2">
    <location>
        <begin position="29"/>
        <end position="47"/>
    </location>
</feature>
<keyword evidence="4" id="KW-1185">Reference proteome</keyword>
<feature type="region of interest" description="Disordered" evidence="1">
    <location>
        <begin position="57"/>
        <end position="89"/>
    </location>
</feature>
<dbReference type="EMBL" id="JBEPBX010000043">
    <property type="protein sequence ID" value="MER6617736.1"/>
    <property type="molecule type" value="Genomic_DNA"/>
</dbReference>
<evidence type="ECO:0000313" key="3">
    <source>
        <dbReference type="EMBL" id="MER6617736.1"/>
    </source>
</evidence>
<comment type="caution">
    <text evidence="3">The sequence shown here is derived from an EMBL/GenBank/DDBJ whole genome shotgun (WGS) entry which is preliminary data.</text>
</comment>
<dbReference type="Gene3D" id="1.20.144.10">
    <property type="entry name" value="Phosphatidic acid phosphatase type 2/haloperoxidase"/>
    <property type="match status" value="1"/>
</dbReference>
<gene>
    <name evidence="3" type="ORF">ABT276_31375</name>
</gene>
<evidence type="ECO:0000256" key="2">
    <source>
        <dbReference type="SAM" id="Phobius"/>
    </source>
</evidence>
<sequence length="89" mass="9839">MRVVAVLLTGWAVLTAVERWAERAPWPSAVLAGLLWSCVVAGAWWFAEWTQLTRATAHREHDGFGRRENRSAESAAEARSGMPGRDHPG</sequence>
<keyword evidence="2" id="KW-1133">Transmembrane helix</keyword>
<reference evidence="3 4" key="1">
    <citation type="submission" date="2024-06" db="EMBL/GenBank/DDBJ databases">
        <title>The Natural Products Discovery Center: Release of the First 8490 Sequenced Strains for Exploring Actinobacteria Biosynthetic Diversity.</title>
        <authorList>
            <person name="Kalkreuter E."/>
            <person name="Kautsar S.A."/>
            <person name="Yang D."/>
            <person name="Bader C.D."/>
            <person name="Teijaro C.N."/>
            <person name="Fluegel L."/>
            <person name="Davis C.M."/>
            <person name="Simpson J.R."/>
            <person name="Lauterbach L."/>
            <person name="Steele A.D."/>
            <person name="Gui C."/>
            <person name="Meng S."/>
            <person name="Li G."/>
            <person name="Viehrig K."/>
            <person name="Ye F."/>
            <person name="Su P."/>
            <person name="Kiefer A.F."/>
            <person name="Nichols A."/>
            <person name="Cepeda A.J."/>
            <person name="Yan W."/>
            <person name="Fan B."/>
            <person name="Jiang Y."/>
            <person name="Adhikari A."/>
            <person name="Zheng C.-J."/>
            <person name="Schuster L."/>
            <person name="Cowan T.M."/>
            <person name="Smanski M.J."/>
            <person name="Chevrette M.G."/>
            <person name="De Carvalho L.P.S."/>
            <person name="Shen B."/>
        </authorList>
    </citation>
    <scope>NUCLEOTIDE SEQUENCE [LARGE SCALE GENOMIC DNA]</scope>
    <source>
        <strain evidence="3 4">NPDC000837</strain>
    </source>
</reference>